<reference evidence="2 3" key="1">
    <citation type="journal article" date="2014" name="Int. J. Syst. Evol. Microbiol.">
        <title>Ramlibacter solisilvae sp. nov., isolated from forest soil, and emended description of the genus Ramlibacter.</title>
        <authorList>
            <person name="Lee H.J."/>
            <person name="Lee S.H."/>
            <person name="Lee S.S."/>
            <person name="Lee J.S."/>
            <person name="Kim Y."/>
            <person name="Kim S.C."/>
            <person name="Jeon C.O."/>
        </authorList>
    </citation>
    <scope>NUCLEOTIDE SEQUENCE [LARGE SCALE GENOMIC DNA]</scope>
    <source>
        <strain evidence="2 3">5-10</strain>
    </source>
</reference>
<sequence>MRRASEVMVSDTSHSAGTLSTGHSGWPGIALSHLVALSGAVSGSVLATALMLISPLLQNYWASGPEESPFDRLTLFRTMLAISGRMVVARLAAVPALRPRSLANHPATRSADAQGCGPGESTQRCCGAAEFATLDHQTAHEGN</sequence>
<gene>
    <name evidence="2" type="ORF">UC35_16065</name>
</gene>
<evidence type="ECO:0000313" key="2">
    <source>
        <dbReference type="EMBL" id="AMO24084.1"/>
    </source>
</evidence>
<name>A0A127JVY9_9BURK</name>
<evidence type="ECO:0000256" key="1">
    <source>
        <dbReference type="SAM" id="MobiDB-lite"/>
    </source>
</evidence>
<feature type="region of interest" description="Disordered" evidence="1">
    <location>
        <begin position="1"/>
        <end position="20"/>
    </location>
</feature>
<organism evidence="2 3">
    <name type="scientific">Ramlibacter tataouinensis</name>
    <dbReference type="NCBI Taxonomy" id="94132"/>
    <lineage>
        <taxon>Bacteria</taxon>
        <taxon>Pseudomonadati</taxon>
        <taxon>Pseudomonadota</taxon>
        <taxon>Betaproteobacteria</taxon>
        <taxon>Burkholderiales</taxon>
        <taxon>Comamonadaceae</taxon>
        <taxon>Ramlibacter</taxon>
    </lineage>
</organism>
<proteinExistence type="predicted"/>
<evidence type="ECO:0000313" key="3">
    <source>
        <dbReference type="Proteomes" id="UP000070433"/>
    </source>
</evidence>
<feature type="compositionally biased region" description="Polar residues" evidence="1">
    <location>
        <begin position="10"/>
        <end position="20"/>
    </location>
</feature>
<dbReference type="EMBL" id="CP010951">
    <property type="protein sequence ID" value="AMO24084.1"/>
    <property type="molecule type" value="Genomic_DNA"/>
</dbReference>
<protein>
    <submittedName>
        <fullName evidence="2">Uncharacterized protein</fullName>
    </submittedName>
</protein>
<dbReference type="Proteomes" id="UP000070433">
    <property type="component" value="Chromosome"/>
</dbReference>
<accession>A0A127JVY9</accession>
<keyword evidence="3" id="KW-1185">Reference proteome</keyword>
<dbReference type="AlphaFoldDB" id="A0A127JVY9"/>